<organism evidence="2 3">
    <name type="scientific">Budvicia aquatica</name>
    <dbReference type="NCBI Taxonomy" id="82979"/>
    <lineage>
        <taxon>Bacteria</taxon>
        <taxon>Pseudomonadati</taxon>
        <taxon>Pseudomonadota</taxon>
        <taxon>Gammaproteobacteria</taxon>
        <taxon>Enterobacterales</taxon>
        <taxon>Budviciaceae</taxon>
        <taxon>Budvicia</taxon>
    </lineage>
</organism>
<accession>A0A2C6DHP4</accession>
<protein>
    <submittedName>
        <fullName evidence="2">Uncharacterized protein</fullName>
    </submittedName>
</protein>
<keyword evidence="3" id="KW-1185">Reference proteome</keyword>
<dbReference type="AlphaFoldDB" id="A0A2C6DHP4"/>
<reference evidence="3" key="1">
    <citation type="submission" date="2017-09" db="EMBL/GenBank/DDBJ databases">
        <title>FDA dAtabase for Regulatory Grade micrObial Sequences (FDA-ARGOS): Supporting development and validation of Infectious Disease Dx tests.</title>
        <authorList>
            <person name="Minogue T."/>
            <person name="Wolcott M."/>
            <person name="Wasieloski L."/>
            <person name="Aguilar W."/>
            <person name="Moore D."/>
            <person name="Tallon L."/>
            <person name="Sadzewicz L."/>
            <person name="Ott S."/>
            <person name="Zhao X."/>
            <person name="Nagaraj S."/>
            <person name="Vavikolanu K."/>
            <person name="Aluvathingal J."/>
            <person name="Nadendla S."/>
            <person name="Sichtig H."/>
        </authorList>
    </citation>
    <scope>NUCLEOTIDE SEQUENCE [LARGE SCALE GENOMIC DNA]</scope>
    <source>
        <strain evidence="3">FDAARGOS_387</strain>
    </source>
</reference>
<keyword evidence="1" id="KW-0732">Signal</keyword>
<name>A0A2C6DHP4_9GAMM</name>
<evidence type="ECO:0000313" key="3">
    <source>
        <dbReference type="Proteomes" id="UP000224974"/>
    </source>
</evidence>
<gene>
    <name evidence="2" type="ORF">CRN84_02500</name>
</gene>
<evidence type="ECO:0000313" key="2">
    <source>
        <dbReference type="EMBL" id="PHI28284.1"/>
    </source>
</evidence>
<proteinExistence type="predicted"/>
<evidence type="ECO:0000256" key="1">
    <source>
        <dbReference type="SAM" id="SignalP"/>
    </source>
</evidence>
<feature type="chain" id="PRO_5012067151" evidence="1">
    <location>
        <begin position="21"/>
        <end position="155"/>
    </location>
</feature>
<dbReference type="Proteomes" id="UP000224974">
    <property type="component" value="Unassembled WGS sequence"/>
</dbReference>
<comment type="caution">
    <text evidence="2">The sequence shown here is derived from an EMBL/GenBank/DDBJ whole genome shotgun (WGS) entry which is preliminary data.</text>
</comment>
<dbReference type="OrthoDB" id="6628897at2"/>
<feature type="signal peptide" evidence="1">
    <location>
        <begin position="1"/>
        <end position="20"/>
    </location>
</feature>
<sequence>MNKFHTAILTALIVSFGASAAVIEQQWGDWRNSGGMAFPLFTENKAGEELTLNCSGHELVVAYEDKKSHYRVDSTEGLKDMYVLINKKAYALEPRSYVPGEPIPAQVTFDALKRTGPKDKIAFTSAQSGESKPFSAKGLSDALDGITWQDCTQFP</sequence>
<dbReference type="EMBL" id="PDDX01000001">
    <property type="protein sequence ID" value="PHI28284.1"/>
    <property type="molecule type" value="Genomic_DNA"/>
</dbReference>
<dbReference type="RefSeq" id="WP_099044026.1">
    <property type="nucleotide sequence ID" value="NZ_PDDX01000001.1"/>
</dbReference>